<dbReference type="EMBL" id="JAXCGZ010005797">
    <property type="protein sequence ID" value="KAK7080770.1"/>
    <property type="molecule type" value="Genomic_DNA"/>
</dbReference>
<feature type="chain" id="PRO_5042997100" description="protein-tyrosine-phosphatase" evidence="8">
    <location>
        <begin position="22"/>
        <end position="1604"/>
    </location>
</feature>
<dbReference type="GO" id="GO:0048666">
    <property type="term" value="P:neuron development"/>
    <property type="evidence" value="ECO:0007669"/>
    <property type="project" value="UniProtKB-ARBA"/>
</dbReference>
<evidence type="ECO:0000256" key="5">
    <source>
        <dbReference type="PIRSR" id="PIRSR608356-50"/>
    </source>
</evidence>
<dbReference type="PROSITE" id="PS50056">
    <property type="entry name" value="TYR_PHOSPHATASE_2"/>
    <property type="match status" value="1"/>
</dbReference>
<dbReference type="Pfam" id="PF00102">
    <property type="entry name" value="Y_phosphatase"/>
    <property type="match status" value="1"/>
</dbReference>
<feature type="compositionally biased region" description="Acidic residues" evidence="6">
    <location>
        <begin position="970"/>
        <end position="979"/>
    </location>
</feature>
<keyword evidence="7" id="KW-0472">Membrane</keyword>
<keyword evidence="7" id="KW-0812">Transmembrane</keyword>
<name>A0AAN9ACK0_HALRR</name>
<keyword evidence="7" id="KW-1133">Transmembrane helix</keyword>
<dbReference type="GO" id="GO:0007165">
    <property type="term" value="P:signal transduction"/>
    <property type="evidence" value="ECO:0007669"/>
    <property type="project" value="TreeGrafter"/>
</dbReference>
<keyword evidence="2" id="KW-0597">Phosphoprotein</keyword>
<dbReference type="PROSITE" id="PS50055">
    <property type="entry name" value="TYR_PHOSPHATASE_PTP"/>
    <property type="match status" value="1"/>
</dbReference>
<evidence type="ECO:0000256" key="4">
    <source>
        <dbReference type="ARBA" id="ARBA00022912"/>
    </source>
</evidence>
<dbReference type="PANTHER" id="PTHR46198:SF4">
    <property type="entry name" value="PROTEIN-TYROSINE-PHOSPHATASE"/>
    <property type="match status" value="1"/>
</dbReference>
<evidence type="ECO:0000259" key="9">
    <source>
        <dbReference type="PROSITE" id="PS50055"/>
    </source>
</evidence>
<dbReference type="FunFam" id="3.90.190.10:FF:000098">
    <property type="entry name" value="Protein-tryrosine phosphatase"/>
    <property type="match status" value="1"/>
</dbReference>
<feature type="signal peptide" evidence="8">
    <location>
        <begin position="1"/>
        <end position="21"/>
    </location>
</feature>
<dbReference type="GO" id="GO:0030054">
    <property type="term" value="C:cell junction"/>
    <property type="evidence" value="ECO:0007669"/>
    <property type="project" value="TreeGrafter"/>
</dbReference>
<dbReference type="PANTHER" id="PTHR46198">
    <property type="entry name" value="PROTEIN-TYROSINE-PHOSPHATASE"/>
    <property type="match status" value="1"/>
</dbReference>
<proteinExistence type="predicted"/>
<dbReference type="EC" id="3.1.3.48" evidence="1"/>
<keyword evidence="12" id="KW-1185">Reference proteome</keyword>
<dbReference type="InterPro" id="IPR000387">
    <property type="entry name" value="Tyr_Pase_dom"/>
</dbReference>
<feature type="transmembrane region" description="Helical" evidence="7">
    <location>
        <begin position="1230"/>
        <end position="1253"/>
    </location>
</feature>
<feature type="compositionally biased region" description="Basic and acidic residues" evidence="6">
    <location>
        <begin position="980"/>
        <end position="991"/>
    </location>
</feature>
<keyword evidence="3" id="KW-0378">Hydrolase</keyword>
<protein>
    <recommendedName>
        <fullName evidence="1">protein-tyrosine-phosphatase</fullName>
        <ecNumber evidence="1">3.1.3.48</ecNumber>
    </recommendedName>
</protein>
<keyword evidence="8" id="KW-0732">Signal</keyword>
<dbReference type="SMART" id="SM00194">
    <property type="entry name" value="PTPc"/>
    <property type="match status" value="1"/>
</dbReference>
<feature type="active site" description="Phosphocysteine intermediate" evidence="5">
    <location>
        <position position="1533"/>
    </location>
</feature>
<feature type="region of interest" description="Disordered" evidence="6">
    <location>
        <begin position="359"/>
        <end position="420"/>
    </location>
</feature>
<dbReference type="Gene3D" id="3.90.190.10">
    <property type="entry name" value="Protein tyrosine phosphatase superfamily"/>
    <property type="match status" value="1"/>
</dbReference>
<dbReference type="InterPro" id="IPR008356">
    <property type="entry name" value="Tyr_Pase_KIM-con"/>
</dbReference>
<evidence type="ECO:0000256" key="1">
    <source>
        <dbReference type="ARBA" id="ARBA00013064"/>
    </source>
</evidence>
<keyword evidence="4" id="KW-0904">Protein phosphatase</keyword>
<evidence type="ECO:0000256" key="8">
    <source>
        <dbReference type="SAM" id="SignalP"/>
    </source>
</evidence>
<dbReference type="GO" id="GO:0019901">
    <property type="term" value="F:protein kinase binding"/>
    <property type="evidence" value="ECO:0007669"/>
    <property type="project" value="TreeGrafter"/>
</dbReference>
<dbReference type="PRINTS" id="PR00700">
    <property type="entry name" value="PRTYPHPHTASE"/>
</dbReference>
<evidence type="ECO:0000256" key="7">
    <source>
        <dbReference type="SAM" id="Phobius"/>
    </source>
</evidence>
<gene>
    <name evidence="11" type="ORF">SK128_015480</name>
</gene>
<dbReference type="CDD" id="cd00047">
    <property type="entry name" value="PTPc"/>
    <property type="match status" value="1"/>
</dbReference>
<dbReference type="GO" id="GO:0004725">
    <property type="term" value="F:protein tyrosine phosphatase activity"/>
    <property type="evidence" value="ECO:0007669"/>
    <property type="project" value="UniProtKB-EC"/>
</dbReference>
<accession>A0AAN9ACK0</accession>
<organism evidence="11 12">
    <name type="scientific">Halocaridina rubra</name>
    <name type="common">Hawaiian red shrimp</name>
    <dbReference type="NCBI Taxonomy" id="373956"/>
    <lineage>
        <taxon>Eukaryota</taxon>
        <taxon>Metazoa</taxon>
        <taxon>Ecdysozoa</taxon>
        <taxon>Arthropoda</taxon>
        <taxon>Crustacea</taxon>
        <taxon>Multicrustacea</taxon>
        <taxon>Malacostraca</taxon>
        <taxon>Eumalacostraca</taxon>
        <taxon>Eucarida</taxon>
        <taxon>Decapoda</taxon>
        <taxon>Pleocyemata</taxon>
        <taxon>Caridea</taxon>
        <taxon>Atyoidea</taxon>
        <taxon>Atyidae</taxon>
        <taxon>Halocaridina</taxon>
    </lineage>
</organism>
<feature type="domain" description="Tyrosine specific protein phosphatases" evidence="10">
    <location>
        <begin position="1507"/>
        <end position="1583"/>
    </location>
</feature>
<dbReference type="InterPro" id="IPR016130">
    <property type="entry name" value="Tyr_Pase_AS"/>
</dbReference>
<dbReference type="InterPro" id="IPR000242">
    <property type="entry name" value="PTP_cat"/>
</dbReference>
<reference evidence="11 12" key="1">
    <citation type="submission" date="2023-11" db="EMBL/GenBank/DDBJ databases">
        <title>Halocaridina rubra genome assembly.</title>
        <authorList>
            <person name="Smith C."/>
        </authorList>
    </citation>
    <scope>NUCLEOTIDE SEQUENCE [LARGE SCALE GENOMIC DNA]</scope>
    <source>
        <strain evidence="11">EP-1</strain>
        <tissue evidence="11">Whole</tissue>
    </source>
</reference>
<dbReference type="GO" id="GO:0005829">
    <property type="term" value="C:cytosol"/>
    <property type="evidence" value="ECO:0007669"/>
    <property type="project" value="TreeGrafter"/>
</dbReference>
<evidence type="ECO:0000259" key="10">
    <source>
        <dbReference type="PROSITE" id="PS50056"/>
    </source>
</evidence>
<evidence type="ECO:0000256" key="6">
    <source>
        <dbReference type="SAM" id="MobiDB-lite"/>
    </source>
</evidence>
<dbReference type="InterPro" id="IPR003595">
    <property type="entry name" value="Tyr_Pase_cat"/>
</dbReference>
<dbReference type="GO" id="GO:0005886">
    <property type="term" value="C:plasma membrane"/>
    <property type="evidence" value="ECO:0007669"/>
    <property type="project" value="TreeGrafter"/>
</dbReference>
<dbReference type="SMART" id="SM00404">
    <property type="entry name" value="PTPc_motif"/>
    <property type="match status" value="1"/>
</dbReference>
<evidence type="ECO:0000313" key="11">
    <source>
        <dbReference type="EMBL" id="KAK7080770.1"/>
    </source>
</evidence>
<evidence type="ECO:0000313" key="12">
    <source>
        <dbReference type="Proteomes" id="UP001381693"/>
    </source>
</evidence>
<feature type="region of interest" description="Disordered" evidence="6">
    <location>
        <begin position="787"/>
        <end position="806"/>
    </location>
</feature>
<dbReference type="SUPFAM" id="SSF52799">
    <property type="entry name" value="(Phosphotyrosine protein) phosphatases II"/>
    <property type="match status" value="1"/>
</dbReference>
<comment type="caution">
    <text evidence="11">The sequence shown here is derived from an EMBL/GenBank/DDBJ whole genome shotgun (WGS) entry which is preliminary data.</text>
</comment>
<feature type="compositionally biased region" description="Polar residues" evidence="6">
    <location>
        <begin position="411"/>
        <end position="420"/>
    </location>
</feature>
<feature type="domain" description="Tyrosine-protein phosphatase" evidence="9">
    <location>
        <begin position="1355"/>
        <end position="1592"/>
    </location>
</feature>
<feature type="region of interest" description="Disordered" evidence="6">
    <location>
        <begin position="325"/>
        <end position="346"/>
    </location>
</feature>
<evidence type="ECO:0000256" key="3">
    <source>
        <dbReference type="ARBA" id="ARBA00022801"/>
    </source>
</evidence>
<dbReference type="Proteomes" id="UP001381693">
    <property type="component" value="Unassembled WGS sequence"/>
</dbReference>
<sequence>MLPPAVRWLCLLLLTIQGVMGQILSVGDPDAFLLEDLDSIDTTTQPDDTLVGEGPSAGLATELPSDDAGIISLEDAVTVGGDITPETISALEDIISGVGDFGSRLLSKAVEEESGSSNVPQFTRRILVSGTLPSTPLVPEPSPSFTRPSSAVRFLTDPNPGWLPNWPSELLQSTGTTRRPMIRFPSEAEELERTPTIFENVPTSVSLPVIVPSLVVSKVPVTQYFFDLTTVALPEAPGPLYNPDEIDLSGSATSELEDELIRPVIELASSIPELQSSALLHAAESITVTPALPSPGIFPATASLMKDTNTVLDLAAEAPTASISPFATQPISETETVSDEVATENDNLPTVLSGVQDDFEEENAEPQPAQTSPDTPDENDAVEQSTDMPLEDAASDISPANPTVDLPKESTGINVAQPDSSTTFSTPFMIESDIVSSPSTDYATSIKPTSVRPLQAANASRTPLWMLLSKSVPTQTSSTELLHSSTTSPSVSIHTTESQINVLPTNIFTDVPEEVSTDTNLVSSISFNLWSINPHSGLSASVDDTSTNLATKDSDSQLTLSGNTLSTRFQSTTLMFQPSISVSPTTDEISPSVELESGLNFVSLSVPTDNDSAQPSHTIIPTPVTSDVNHTAVTSYEPHVGAQINTTIEYNETPLITTVVERDPLQHESSSTVGVPSPTDDDSWIPVAKPTEKSTSPQSYSSSILTTVTTPLNLVTPELIDGFIPITSETKSIPVTQIDLLPDNANISHTTATSAIVASTAAPAESFSTELEQLPSLTDASIMKESSLMPEGTSPNEHSQSDDSLESSITFRDGLASSNLLLSTTVFPEIKNTPTSVSLIPSFIISATSSVASTGITVLESGLTATNHQSSLLATEISSSMSVLHTNTFSTTIYSSNLSPEHIDISAESSVVSFIPLSTANPTLPGDTPSTLLLPQPSLASDYPYPDLSTLVTPAVITETPDYPTHAPVPDEDQQEAEETGIKEAPTKGTDEGTAEGEVIPDETFTLTSSPAPPSVPSADGMDVSINATESTSSADPTTHATVTITYPTESMPTLTTSVTFPDGTEMVYHLPYLRALVGYNEREFCDHRQNFRAIFAEWISKHLQEETPVQPSEIEFFNKPLCEMTQPSLEDPFNQLPDYEGGFPGSVLEDKMNSTSDNKDMTNVYFYVTSSGKINPNLTENFPLFPMELDISEELIYLRAKVSQLELVRPDGTRDSAPLPEESSMGTTIIVITVVAVLLVILVTALMFFLVVKRKGSSNNYYGRRCTPVSMDAYSMDSVSVYHSFRRKSKRRASGRSVKSYLNQAFDDPNGPSRPLNFAKLTHFISDIDGVHEEFGTIPVNMPKYDELPAGVEDKNRYANVIPVPETRVLLKGMKDSPNSEYINANYVRGPRNESKYYIATQAPLEDTVPDFWRMIWEQETRVVVMLTDFVEKGIDKCADYLPPSETLDCHRLYGDFQVTLKSRDMREEYVVSNVQLKNLENNLVREVAHMWFTAWPSSGVPNEETAFISYILEIRRTRKKLRAKGPILVHCSPGTGRSGTFIACDLVMRQFEEQRSIDVPRTVYSIRRDRAGAVQTKEQYAFIYRVINLYASKLTTGNLDSL</sequence>
<feature type="region of interest" description="Disordered" evidence="6">
    <location>
        <begin position="961"/>
        <end position="996"/>
    </location>
</feature>
<feature type="compositionally biased region" description="Polar residues" evidence="6">
    <location>
        <begin position="325"/>
        <end position="335"/>
    </location>
</feature>
<dbReference type="PROSITE" id="PS00383">
    <property type="entry name" value="TYR_PHOSPHATASE_1"/>
    <property type="match status" value="1"/>
</dbReference>
<dbReference type="InterPro" id="IPR029021">
    <property type="entry name" value="Prot-tyrosine_phosphatase-like"/>
</dbReference>
<evidence type="ECO:0000256" key="2">
    <source>
        <dbReference type="ARBA" id="ARBA00022553"/>
    </source>
</evidence>